<evidence type="ECO:0000256" key="8">
    <source>
        <dbReference type="SAM" id="Phobius"/>
    </source>
</evidence>
<reference evidence="11 12" key="1">
    <citation type="journal article" date="2021" name="Elife">
        <title>Chloroplast acquisition without the gene transfer in kleptoplastic sea slugs, Plakobranchus ocellatus.</title>
        <authorList>
            <person name="Maeda T."/>
            <person name="Takahashi S."/>
            <person name="Yoshida T."/>
            <person name="Shimamura S."/>
            <person name="Takaki Y."/>
            <person name="Nagai Y."/>
            <person name="Toyoda A."/>
            <person name="Suzuki Y."/>
            <person name="Arimoto A."/>
            <person name="Ishii H."/>
            <person name="Satoh N."/>
            <person name="Nishiyama T."/>
            <person name="Hasebe M."/>
            <person name="Maruyama T."/>
            <person name="Minagawa J."/>
            <person name="Obokata J."/>
            <person name="Shigenobu S."/>
        </authorList>
    </citation>
    <scope>NUCLEOTIDE SEQUENCE [LARGE SCALE GENOMIC DNA]</scope>
</reference>
<dbReference type="PRINTS" id="PR00237">
    <property type="entry name" value="GPCRRHODOPSN"/>
</dbReference>
<comment type="subcellular location">
    <subcellularLocation>
        <location evidence="1">Membrane</location>
        <topology evidence="1">Multi-pass membrane protein</topology>
    </subcellularLocation>
</comment>
<feature type="domain" description="G-protein coupled receptors family 1 profile" evidence="10">
    <location>
        <begin position="100"/>
        <end position="405"/>
    </location>
</feature>
<dbReference type="InterPro" id="IPR017452">
    <property type="entry name" value="GPCR_Rhodpsn_7TM"/>
</dbReference>
<dbReference type="SUPFAM" id="SSF81321">
    <property type="entry name" value="Family A G protein-coupled receptor-like"/>
    <property type="match status" value="1"/>
</dbReference>
<evidence type="ECO:0000256" key="2">
    <source>
        <dbReference type="ARBA" id="ARBA00022692"/>
    </source>
</evidence>
<evidence type="ECO:0000313" key="11">
    <source>
        <dbReference type="EMBL" id="GFS22736.1"/>
    </source>
</evidence>
<accession>A0AAV4JMW7</accession>
<feature type="transmembrane region" description="Helical" evidence="8">
    <location>
        <begin position="205"/>
        <end position="224"/>
    </location>
</feature>
<evidence type="ECO:0000259" key="10">
    <source>
        <dbReference type="PROSITE" id="PS50262"/>
    </source>
</evidence>
<feature type="transmembrane region" description="Helical" evidence="8">
    <location>
        <begin position="80"/>
        <end position="109"/>
    </location>
</feature>
<keyword evidence="7" id="KW-0807">Transducer</keyword>
<evidence type="ECO:0000256" key="5">
    <source>
        <dbReference type="ARBA" id="ARBA00023136"/>
    </source>
</evidence>
<feature type="transmembrane region" description="Helical" evidence="8">
    <location>
        <begin position="121"/>
        <end position="145"/>
    </location>
</feature>
<evidence type="ECO:0000256" key="4">
    <source>
        <dbReference type="ARBA" id="ARBA00023040"/>
    </source>
</evidence>
<feature type="chain" id="PRO_5043618582" evidence="9">
    <location>
        <begin position="20"/>
        <end position="405"/>
    </location>
</feature>
<proteinExistence type="predicted"/>
<keyword evidence="2 8" id="KW-0812">Transmembrane</keyword>
<keyword evidence="5 8" id="KW-0472">Membrane</keyword>
<feature type="signal peptide" evidence="9">
    <location>
        <begin position="1"/>
        <end position="19"/>
    </location>
</feature>
<feature type="transmembrane region" description="Helical" evidence="8">
    <location>
        <begin position="255"/>
        <end position="280"/>
    </location>
</feature>
<dbReference type="InterPro" id="IPR000276">
    <property type="entry name" value="GPCR_Rhodpsn"/>
</dbReference>
<evidence type="ECO:0000256" key="6">
    <source>
        <dbReference type="ARBA" id="ARBA00023170"/>
    </source>
</evidence>
<protein>
    <submittedName>
        <fullName evidence="11">Chemosensory receptor B</fullName>
    </submittedName>
</protein>
<feature type="transmembrane region" description="Helical" evidence="8">
    <location>
        <begin position="371"/>
        <end position="388"/>
    </location>
</feature>
<name>A0AAV4JMW7_9GAST</name>
<dbReference type="AlphaFoldDB" id="A0AAV4JMW7"/>
<evidence type="ECO:0000256" key="9">
    <source>
        <dbReference type="SAM" id="SignalP"/>
    </source>
</evidence>
<dbReference type="Proteomes" id="UP000762676">
    <property type="component" value="Unassembled WGS sequence"/>
</dbReference>
<evidence type="ECO:0000256" key="1">
    <source>
        <dbReference type="ARBA" id="ARBA00004141"/>
    </source>
</evidence>
<evidence type="ECO:0000256" key="3">
    <source>
        <dbReference type="ARBA" id="ARBA00022989"/>
    </source>
</evidence>
<dbReference type="GO" id="GO:0016020">
    <property type="term" value="C:membrane"/>
    <property type="evidence" value="ECO:0007669"/>
    <property type="project" value="UniProtKB-SubCell"/>
</dbReference>
<keyword evidence="12" id="KW-1185">Reference proteome</keyword>
<gene>
    <name evidence="11" type="ORF">ElyMa_003371700</name>
</gene>
<dbReference type="Gene3D" id="1.20.1070.10">
    <property type="entry name" value="Rhodopsin 7-helix transmembrane proteins"/>
    <property type="match status" value="1"/>
</dbReference>
<sequence>MSAAVTSLLLTNAIGTTTASVGEESGVFNVFSDDALEEFGMSTTSPNSSIEIYDNITSLPPEENTEEKKSILISKEIRDIIIIINMAILCQVISVFGVFANIINIIVFFKQGFQDAMTVTLTGLAVADLGIATCAVWLSICYNPLFQQLELPFLPLQIVYLTAGLPRLSCSRISSWILALATFERCLCIAMPFKVREIITPGRCLAFIIGVFITMTASVAPIYYTSRTAQKFDEAANRSYLVLSFTEDREKVDSIAFAIGVTLSVCSFVAVAICTVVLVYSLKKTSKWRESAMATGKEKGDKNKGGRLQVEISEEISSDMSTKTSMASLSGEVSEKEGRLVSNPNGSSTTVEVKKKGKQEVSAKNKRASKMVSLISTIFIVCYLPNVLNQLVGSTAVCHVLRCGL</sequence>
<dbReference type="PANTHER" id="PTHR24243">
    <property type="entry name" value="G-PROTEIN COUPLED RECEPTOR"/>
    <property type="match status" value="1"/>
</dbReference>
<dbReference type="PROSITE" id="PS50262">
    <property type="entry name" value="G_PROTEIN_RECEP_F1_2"/>
    <property type="match status" value="1"/>
</dbReference>
<dbReference type="PANTHER" id="PTHR24243:SF208">
    <property type="entry name" value="PYROKININ-1 RECEPTOR"/>
    <property type="match status" value="1"/>
</dbReference>
<dbReference type="EMBL" id="BMAT01006944">
    <property type="protein sequence ID" value="GFS22736.1"/>
    <property type="molecule type" value="Genomic_DNA"/>
</dbReference>
<dbReference type="GO" id="GO:0004930">
    <property type="term" value="F:G protein-coupled receptor activity"/>
    <property type="evidence" value="ECO:0007669"/>
    <property type="project" value="UniProtKB-KW"/>
</dbReference>
<keyword evidence="4" id="KW-0297">G-protein coupled receptor</keyword>
<dbReference type="Pfam" id="PF00001">
    <property type="entry name" value="7tm_1"/>
    <property type="match status" value="1"/>
</dbReference>
<keyword evidence="9" id="KW-0732">Signal</keyword>
<comment type="caution">
    <text evidence="11">The sequence shown here is derived from an EMBL/GenBank/DDBJ whole genome shotgun (WGS) entry which is preliminary data.</text>
</comment>
<evidence type="ECO:0000256" key="7">
    <source>
        <dbReference type="ARBA" id="ARBA00023224"/>
    </source>
</evidence>
<keyword evidence="3 8" id="KW-1133">Transmembrane helix</keyword>
<keyword evidence="6 11" id="KW-0675">Receptor</keyword>
<evidence type="ECO:0000313" key="12">
    <source>
        <dbReference type="Proteomes" id="UP000762676"/>
    </source>
</evidence>
<organism evidence="11 12">
    <name type="scientific">Elysia marginata</name>
    <dbReference type="NCBI Taxonomy" id="1093978"/>
    <lineage>
        <taxon>Eukaryota</taxon>
        <taxon>Metazoa</taxon>
        <taxon>Spiralia</taxon>
        <taxon>Lophotrochozoa</taxon>
        <taxon>Mollusca</taxon>
        <taxon>Gastropoda</taxon>
        <taxon>Heterobranchia</taxon>
        <taxon>Euthyneura</taxon>
        <taxon>Panpulmonata</taxon>
        <taxon>Sacoglossa</taxon>
        <taxon>Placobranchoidea</taxon>
        <taxon>Plakobranchidae</taxon>
        <taxon>Elysia</taxon>
    </lineage>
</organism>